<dbReference type="GO" id="GO:0019303">
    <property type="term" value="P:D-ribose catabolic process"/>
    <property type="evidence" value="ECO:0007669"/>
    <property type="project" value="UniProtKB-UniRule"/>
</dbReference>
<dbReference type="InterPro" id="IPR011877">
    <property type="entry name" value="Ribokinase"/>
</dbReference>
<evidence type="ECO:0000256" key="4">
    <source>
        <dbReference type="ARBA" id="ARBA00022679"/>
    </source>
</evidence>
<dbReference type="PANTHER" id="PTHR10584:SF166">
    <property type="entry name" value="RIBOKINASE"/>
    <property type="match status" value="1"/>
</dbReference>
<dbReference type="AlphaFoldDB" id="A0A1Y1RWN7"/>
<dbReference type="GO" id="GO:0005524">
    <property type="term" value="F:ATP binding"/>
    <property type="evidence" value="ECO:0007669"/>
    <property type="project" value="UniProtKB-UniRule"/>
</dbReference>
<sequence>MFRKRSLHSNLNSLQESLLRMKNIVVVGSLNQDISISVRRLPVEGETVLARAVRKGIGGKGANQAIAASRLGGEVSMIGFVGNDSAGNEMLEAVKGGGVDCSGIGISDRERTGKAYITVDDAGRNTIVVDSGANSCVTPEFLETLLHDRIDANTIVLMQMEIPRESLLYGIEYAKKRNAFVILNPAPAAKLPREVYSGIDILTPNETELAILSSAAGKDIAAMSTDLVKNGTACVVVTLGAEGAGIILNGTGVRRVQAPSVNAVDTTGAGDCFNGALAAALAQGYRLDDAVLFAVRAASFSVSSFGTITSYPDESQMEMTFGGNA</sequence>
<keyword evidence="11 12" id="KW-0119">Carbohydrate metabolism</keyword>
<dbReference type="EMBL" id="MWQY01000012">
    <property type="protein sequence ID" value="ORC34665.1"/>
    <property type="molecule type" value="Genomic_DNA"/>
</dbReference>
<evidence type="ECO:0000256" key="3">
    <source>
        <dbReference type="ARBA" id="ARBA00016943"/>
    </source>
</evidence>
<feature type="binding site" evidence="12">
    <location>
        <position position="301"/>
    </location>
    <ligand>
        <name>K(+)</name>
        <dbReference type="ChEBI" id="CHEBI:29103"/>
    </ligand>
</feature>
<comment type="caution">
    <text evidence="14">The sequence shown here is derived from an EMBL/GenBank/DDBJ whole genome shotgun (WGS) entry which is preliminary data.</text>
</comment>
<keyword evidence="10 12" id="KW-0630">Potassium</keyword>
<dbReference type="InterPro" id="IPR029056">
    <property type="entry name" value="Ribokinase-like"/>
</dbReference>
<evidence type="ECO:0000256" key="2">
    <source>
        <dbReference type="ARBA" id="ARBA00012035"/>
    </source>
</evidence>
<dbReference type="PRINTS" id="PR00990">
    <property type="entry name" value="RIBOKINASE"/>
</dbReference>
<comment type="catalytic activity">
    <reaction evidence="12">
        <text>D-ribose + ATP = D-ribose 5-phosphate + ADP + H(+)</text>
        <dbReference type="Rhea" id="RHEA:13697"/>
        <dbReference type="ChEBI" id="CHEBI:15378"/>
        <dbReference type="ChEBI" id="CHEBI:30616"/>
        <dbReference type="ChEBI" id="CHEBI:47013"/>
        <dbReference type="ChEBI" id="CHEBI:78346"/>
        <dbReference type="ChEBI" id="CHEBI:456216"/>
        <dbReference type="EC" id="2.7.1.15"/>
    </reaction>
</comment>
<comment type="activity regulation">
    <text evidence="12">Activated by a monovalent cation that binds near, but not in, the active site. The most likely occupant of the site in vivo is potassium. Ion binding induces a conformational change that may alter substrate affinity.</text>
</comment>
<evidence type="ECO:0000256" key="12">
    <source>
        <dbReference type="HAMAP-Rule" id="MF_01987"/>
    </source>
</evidence>
<feature type="active site" description="Proton acceptor" evidence="12">
    <location>
        <position position="271"/>
    </location>
</feature>
<feature type="binding site" evidence="12">
    <location>
        <position position="304"/>
    </location>
    <ligand>
        <name>K(+)</name>
        <dbReference type="ChEBI" id="CHEBI:29103"/>
    </ligand>
</feature>
<reference evidence="14 15" key="1">
    <citation type="submission" date="2017-03" db="EMBL/GenBank/DDBJ databases">
        <title>Draft Genome sequence of Marispirochaeta sp. strain JC444.</title>
        <authorList>
            <person name="Shivani Y."/>
            <person name="Subhash Y."/>
            <person name="Sasikala C."/>
            <person name="Ramana C."/>
        </authorList>
    </citation>
    <scope>NUCLEOTIDE SEQUENCE [LARGE SCALE GENOMIC DNA]</scope>
    <source>
        <strain evidence="14 15">JC444</strain>
    </source>
</reference>
<feature type="domain" description="Carbohydrate kinase PfkB" evidence="13">
    <location>
        <begin position="21"/>
        <end position="313"/>
    </location>
</feature>
<feature type="binding site" evidence="12">
    <location>
        <position position="205"/>
    </location>
    <ligand>
        <name>ATP</name>
        <dbReference type="ChEBI" id="CHEBI:30616"/>
    </ligand>
</feature>
<comment type="subunit">
    <text evidence="12">Homodimer.</text>
</comment>
<evidence type="ECO:0000256" key="6">
    <source>
        <dbReference type="ARBA" id="ARBA00022741"/>
    </source>
</evidence>
<comment type="caution">
    <text evidence="12">Lacks conserved residue(s) required for the propagation of feature annotation.</text>
</comment>
<protein>
    <recommendedName>
        <fullName evidence="3 12">Ribokinase</fullName>
        <shortName evidence="12">RK</shortName>
        <ecNumber evidence="2 12">2.7.1.15</ecNumber>
    </recommendedName>
</protein>
<dbReference type="GO" id="GO:0005737">
    <property type="term" value="C:cytoplasm"/>
    <property type="evidence" value="ECO:0007669"/>
    <property type="project" value="UniProtKB-SubCell"/>
</dbReference>
<dbReference type="PANTHER" id="PTHR10584">
    <property type="entry name" value="SUGAR KINASE"/>
    <property type="match status" value="1"/>
</dbReference>
<keyword evidence="9 12" id="KW-0460">Magnesium</keyword>
<keyword evidence="5 12" id="KW-0479">Metal-binding</keyword>
<feature type="binding site" evidence="12">
    <location>
        <position position="271"/>
    </location>
    <ligand>
        <name>substrate</name>
    </ligand>
</feature>
<evidence type="ECO:0000256" key="7">
    <source>
        <dbReference type="ARBA" id="ARBA00022777"/>
    </source>
</evidence>
<dbReference type="EC" id="2.7.1.15" evidence="2 12"/>
<feature type="binding site" evidence="12">
    <location>
        <position position="306"/>
    </location>
    <ligand>
        <name>K(+)</name>
        <dbReference type="ChEBI" id="CHEBI:29103"/>
    </ligand>
</feature>
<evidence type="ECO:0000259" key="13">
    <source>
        <dbReference type="Pfam" id="PF00294"/>
    </source>
</evidence>
<proteinExistence type="inferred from homology"/>
<dbReference type="UniPathway" id="UPA00916">
    <property type="reaction ID" value="UER00889"/>
</dbReference>
<organism evidence="14 15">
    <name type="scientific">Marispirochaeta aestuarii</name>
    <dbReference type="NCBI Taxonomy" id="1963862"/>
    <lineage>
        <taxon>Bacteria</taxon>
        <taxon>Pseudomonadati</taxon>
        <taxon>Spirochaetota</taxon>
        <taxon>Spirochaetia</taxon>
        <taxon>Spirochaetales</taxon>
        <taxon>Spirochaetaceae</taxon>
        <taxon>Marispirochaeta</taxon>
    </lineage>
</organism>
<feature type="binding site" evidence="12">
    <location>
        <position position="161"/>
    </location>
    <ligand>
        <name>substrate</name>
    </ligand>
</feature>
<keyword evidence="4 12" id="KW-0808">Transferase</keyword>
<comment type="pathway">
    <text evidence="12">Carbohydrate metabolism; D-ribose degradation; D-ribose 5-phosphate from beta-D-ribopyranose: step 2/2.</text>
</comment>
<evidence type="ECO:0000256" key="10">
    <source>
        <dbReference type="ARBA" id="ARBA00022958"/>
    </source>
</evidence>
<dbReference type="Proteomes" id="UP000192343">
    <property type="component" value="Unassembled WGS sequence"/>
</dbReference>
<feature type="binding site" evidence="12">
    <location>
        <begin position="59"/>
        <end position="63"/>
    </location>
    <ligand>
        <name>substrate</name>
    </ligand>
</feature>
<feature type="binding site" evidence="12">
    <location>
        <begin position="270"/>
        <end position="271"/>
    </location>
    <ligand>
        <name>ATP</name>
        <dbReference type="ChEBI" id="CHEBI:30616"/>
    </ligand>
</feature>
<evidence type="ECO:0000256" key="9">
    <source>
        <dbReference type="ARBA" id="ARBA00022842"/>
    </source>
</evidence>
<comment type="cofactor">
    <cofactor evidence="12">
        <name>Mg(2+)</name>
        <dbReference type="ChEBI" id="CHEBI:18420"/>
    </cofactor>
    <text evidence="12">Requires a divalent cation, most likely magnesium in vivo, as an electrophilic catalyst to aid phosphoryl group transfer. It is the chelate of the metal and the nucleotide that is the actual substrate.</text>
</comment>
<feature type="binding site" evidence="12">
    <location>
        <position position="265"/>
    </location>
    <ligand>
        <name>K(+)</name>
        <dbReference type="ChEBI" id="CHEBI:29103"/>
    </ligand>
</feature>
<name>A0A1Y1RWN7_9SPIO</name>
<keyword evidence="12" id="KW-0963">Cytoplasm</keyword>
<comment type="subcellular location">
    <subcellularLocation>
        <location evidence="12">Cytoplasm</location>
    </subcellularLocation>
</comment>
<feature type="binding site" evidence="12">
    <location>
        <begin position="31"/>
        <end position="33"/>
    </location>
    <ligand>
        <name>substrate</name>
    </ligand>
</feature>
<keyword evidence="15" id="KW-1185">Reference proteome</keyword>
<evidence type="ECO:0000313" key="15">
    <source>
        <dbReference type="Proteomes" id="UP000192343"/>
    </source>
</evidence>
<dbReference type="GO" id="GO:0046872">
    <property type="term" value="F:metal ion binding"/>
    <property type="evidence" value="ECO:0007669"/>
    <property type="project" value="UniProtKB-KW"/>
</dbReference>
<evidence type="ECO:0000256" key="1">
    <source>
        <dbReference type="ARBA" id="ARBA00005380"/>
    </source>
</evidence>
<feature type="binding site" evidence="12">
    <location>
        <position position="310"/>
    </location>
    <ligand>
        <name>K(+)</name>
        <dbReference type="ChEBI" id="CHEBI:29103"/>
    </ligand>
</feature>
<dbReference type="NCBIfam" id="TIGR02152">
    <property type="entry name" value="D_ribokin_bact"/>
    <property type="match status" value="1"/>
</dbReference>
<comment type="similarity">
    <text evidence="12">Belongs to the carbohydrate kinase PfkB family. Ribokinase subfamily.</text>
</comment>
<feature type="binding site" evidence="12">
    <location>
        <position position="267"/>
    </location>
    <ligand>
        <name>K(+)</name>
        <dbReference type="ChEBI" id="CHEBI:29103"/>
    </ligand>
</feature>
<keyword evidence="8 12" id="KW-0067">ATP-binding</keyword>
<keyword evidence="6 12" id="KW-0547">Nucleotide-binding</keyword>
<dbReference type="GO" id="GO:0004747">
    <property type="term" value="F:ribokinase activity"/>
    <property type="evidence" value="ECO:0007669"/>
    <property type="project" value="UniProtKB-UniRule"/>
</dbReference>
<feature type="binding site" evidence="12">
    <location>
        <begin position="238"/>
        <end position="243"/>
    </location>
    <ligand>
        <name>ATP</name>
        <dbReference type="ChEBI" id="CHEBI:30616"/>
    </ligand>
</feature>
<comment type="similarity">
    <text evidence="1">Belongs to the carbohydrate kinase pfkB family.</text>
</comment>
<evidence type="ECO:0000256" key="5">
    <source>
        <dbReference type="ARBA" id="ARBA00022723"/>
    </source>
</evidence>
<dbReference type="InterPro" id="IPR002139">
    <property type="entry name" value="Ribo/fructo_kinase"/>
</dbReference>
<dbReference type="InterPro" id="IPR011611">
    <property type="entry name" value="PfkB_dom"/>
</dbReference>
<evidence type="ECO:0000313" key="14">
    <source>
        <dbReference type="EMBL" id="ORC34665.1"/>
    </source>
</evidence>
<dbReference type="HAMAP" id="MF_01987">
    <property type="entry name" value="Ribokinase"/>
    <property type="match status" value="1"/>
</dbReference>
<accession>A0A1Y1RWN7</accession>
<gene>
    <name evidence="12" type="primary">rbsK</name>
    <name evidence="14" type="ORF">B4O97_12010</name>
</gene>
<dbReference type="Pfam" id="PF00294">
    <property type="entry name" value="PfkB"/>
    <property type="match status" value="1"/>
</dbReference>
<comment type="function">
    <text evidence="12">Catalyzes the phosphorylation of ribose at O-5 in a reaction requiring ATP and magnesium. The resulting D-ribose-5-phosphate can then be used either for sythesis of nucleotides, histidine, and tryptophan, or as a component of the pentose phosphate pathway.</text>
</comment>
<dbReference type="PROSITE" id="PS00584">
    <property type="entry name" value="PFKB_KINASES_2"/>
    <property type="match status" value="1"/>
</dbReference>
<dbReference type="InterPro" id="IPR002173">
    <property type="entry name" value="Carboh/pur_kinase_PfkB_CS"/>
</dbReference>
<dbReference type="STRING" id="1963862.B4O97_12010"/>
<evidence type="ECO:0000256" key="11">
    <source>
        <dbReference type="ARBA" id="ARBA00023277"/>
    </source>
</evidence>
<dbReference type="Gene3D" id="3.40.1190.20">
    <property type="match status" value="1"/>
</dbReference>
<dbReference type="SUPFAM" id="SSF53613">
    <property type="entry name" value="Ribokinase-like"/>
    <property type="match status" value="1"/>
</dbReference>
<evidence type="ECO:0000256" key="8">
    <source>
        <dbReference type="ARBA" id="ARBA00022840"/>
    </source>
</evidence>
<dbReference type="CDD" id="cd01174">
    <property type="entry name" value="ribokinase"/>
    <property type="match status" value="1"/>
</dbReference>
<keyword evidence="7 12" id="KW-0418">Kinase</keyword>